<evidence type="ECO:0000256" key="9">
    <source>
        <dbReference type="RuleBase" id="RU000304"/>
    </source>
</evidence>
<keyword evidence="6 14" id="KW-0418">Kinase</keyword>
<dbReference type="PROSITE" id="PS00108">
    <property type="entry name" value="PROTEIN_KINASE_ST"/>
    <property type="match status" value="1"/>
</dbReference>
<dbReference type="InterPro" id="IPR001849">
    <property type="entry name" value="PH_domain"/>
</dbReference>
<dbReference type="Proteomes" id="UP000269721">
    <property type="component" value="Unassembled WGS sequence"/>
</dbReference>
<keyword evidence="7 8" id="KW-0067">ATP-binding</keyword>
<dbReference type="InterPro" id="IPR045270">
    <property type="entry name" value="STKc_AGC"/>
</dbReference>
<evidence type="ECO:0000256" key="5">
    <source>
        <dbReference type="ARBA" id="ARBA00022741"/>
    </source>
</evidence>
<dbReference type="SUPFAM" id="SSF56112">
    <property type="entry name" value="Protein kinase-like (PK-like)"/>
    <property type="match status" value="1"/>
</dbReference>
<dbReference type="InterPro" id="IPR008271">
    <property type="entry name" value="Ser/Thr_kinase_AS"/>
</dbReference>
<evidence type="ECO:0000313" key="15">
    <source>
        <dbReference type="Proteomes" id="UP000269721"/>
    </source>
</evidence>
<name>A0A4P9WLE9_9FUNG</name>
<dbReference type="GO" id="GO:0005524">
    <property type="term" value="F:ATP binding"/>
    <property type="evidence" value="ECO:0007669"/>
    <property type="project" value="UniProtKB-UniRule"/>
</dbReference>
<evidence type="ECO:0000259" key="13">
    <source>
        <dbReference type="PROSITE" id="PS51285"/>
    </source>
</evidence>
<feature type="domain" description="PH" evidence="11">
    <location>
        <begin position="1"/>
        <end position="32"/>
    </location>
</feature>
<dbReference type="InterPro" id="IPR017441">
    <property type="entry name" value="Protein_kinase_ATP_BS"/>
</dbReference>
<evidence type="ECO:0000256" key="1">
    <source>
        <dbReference type="ARBA" id="ARBA00006935"/>
    </source>
</evidence>
<dbReference type="PROSITE" id="PS00107">
    <property type="entry name" value="PROTEIN_KINASE_ATP"/>
    <property type="match status" value="1"/>
</dbReference>
<evidence type="ECO:0000256" key="4">
    <source>
        <dbReference type="ARBA" id="ARBA00022679"/>
    </source>
</evidence>
<dbReference type="CDD" id="cd05123">
    <property type="entry name" value="STKc_AGC"/>
    <property type="match status" value="1"/>
</dbReference>
<evidence type="ECO:0000256" key="10">
    <source>
        <dbReference type="SAM" id="MobiDB-lite"/>
    </source>
</evidence>
<dbReference type="Gene3D" id="1.10.510.10">
    <property type="entry name" value="Transferase(Phosphotransferase) domain 1"/>
    <property type="match status" value="1"/>
</dbReference>
<protein>
    <submittedName>
        <fullName evidence="14">Kinase-like domain-containing protein</fullName>
    </submittedName>
</protein>
<feature type="domain" description="AGC-kinase C-terminal" evidence="13">
    <location>
        <begin position="328"/>
        <end position="354"/>
    </location>
</feature>
<dbReference type="FunFam" id="1.10.510.10:FF:000008">
    <property type="entry name" value="Non-specific serine/threonine protein kinase"/>
    <property type="match status" value="1"/>
</dbReference>
<keyword evidence="2 9" id="KW-0723">Serine/threonine-protein kinase</keyword>
<dbReference type="SMART" id="SM00220">
    <property type="entry name" value="S_TKc"/>
    <property type="match status" value="1"/>
</dbReference>
<dbReference type="PANTHER" id="PTHR24351">
    <property type="entry name" value="RIBOSOMAL PROTEIN S6 KINASE"/>
    <property type="match status" value="1"/>
</dbReference>
<dbReference type="OrthoDB" id="63267at2759"/>
<keyword evidence="4" id="KW-0808">Transferase</keyword>
<feature type="binding site" evidence="8">
    <location>
        <position position="112"/>
    </location>
    <ligand>
        <name>ATP</name>
        <dbReference type="ChEBI" id="CHEBI:30616"/>
    </ligand>
</feature>
<feature type="region of interest" description="Disordered" evidence="10">
    <location>
        <begin position="35"/>
        <end position="69"/>
    </location>
</feature>
<proteinExistence type="inferred from homology"/>
<keyword evidence="5 8" id="KW-0547">Nucleotide-binding</keyword>
<accession>A0A4P9WLE9</accession>
<organism evidence="14 15">
    <name type="scientific">Blyttiomyces helicus</name>
    <dbReference type="NCBI Taxonomy" id="388810"/>
    <lineage>
        <taxon>Eukaryota</taxon>
        <taxon>Fungi</taxon>
        <taxon>Fungi incertae sedis</taxon>
        <taxon>Chytridiomycota</taxon>
        <taxon>Chytridiomycota incertae sedis</taxon>
        <taxon>Chytridiomycetes</taxon>
        <taxon>Chytridiomycetes incertae sedis</taxon>
        <taxon>Blyttiomyces</taxon>
    </lineage>
</organism>
<reference evidence="15" key="1">
    <citation type="journal article" date="2018" name="Nat. Microbiol.">
        <title>Leveraging single-cell genomics to expand the fungal tree of life.</title>
        <authorList>
            <person name="Ahrendt S.R."/>
            <person name="Quandt C.A."/>
            <person name="Ciobanu D."/>
            <person name="Clum A."/>
            <person name="Salamov A."/>
            <person name="Andreopoulos B."/>
            <person name="Cheng J.F."/>
            <person name="Woyke T."/>
            <person name="Pelin A."/>
            <person name="Henrissat B."/>
            <person name="Reynolds N.K."/>
            <person name="Benny G.L."/>
            <person name="Smith M.E."/>
            <person name="James T.Y."/>
            <person name="Grigoriev I.V."/>
        </authorList>
    </citation>
    <scope>NUCLEOTIDE SEQUENCE [LARGE SCALE GENOMIC DNA]</scope>
</reference>
<dbReference type="PROSITE" id="PS51285">
    <property type="entry name" value="AGC_KINASE_CTER"/>
    <property type="match status" value="1"/>
</dbReference>
<dbReference type="PROSITE" id="PS50003">
    <property type="entry name" value="PH_DOMAIN"/>
    <property type="match status" value="1"/>
</dbReference>
<dbReference type="EMBL" id="KZ994143">
    <property type="protein sequence ID" value="RKO93704.1"/>
    <property type="molecule type" value="Genomic_DNA"/>
</dbReference>
<evidence type="ECO:0000313" key="14">
    <source>
        <dbReference type="EMBL" id="RKO93704.1"/>
    </source>
</evidence>
<keyword evidence="15" id="KW-1185">Reference proteome</keyword>
<dbReference type="Pfam" id="PF00069">
    <property type="entry name" value="Pkinase"/>
    <property type="match status" value="1"/>
</dbReference>
<dbReference type="PROSITE" id="PS50011">
    <property type="entry name" value="PROTEIN_KINASE_DOM"/>
    <property type="match status" value="1"/>
</dbReference>
<dbReference type="GO" id="GO:0004674">
    <property type="term" value="F:protein serine/threonine kinase activity"/>
    <property type="evidence" value="ECO:0007669"/>
    <property type="project" value="UniProtKB-KW"/>
</dbReference>
<dbReference type="FunFam" id="3.30.200.20:FF:000042">
    <property type="entry name" value="Aurora kinase A"/>
    <property type="match status" value="1"/>
</dbReference>
<dbReference type="InterPro" id="IPR000719">
    <property type="entry name" value="Prot_kinase_dom"/>
</dbReference>
<feature type="compositionally biased region" description="Basic and acidic residues" evidence="10">
    <location>
        <begin position="54"/>
        <end position="69"/>
    </location>
</feature>
<keyword evidence="3" id="KW-0597">Phosphoprotein</keyword>
<gene>
    <name evidence="14" type="ORF">BDK51DRAFT_18454</name>
</gene>
<evidence type="ECO:0000256" key="6">
    <source>
        <dbReference type="ARBA" id="ARBA00022777"/>
    </source>
</evidence>
<sequence>MLTEKKGGRIILSAGSQQEVDDWIAAIRKVQGTEKSAVVEEPAPAHPTGQGVPESKRHAEAAVESPAEGKRAKMSIADFDIHKVLGRGKFGKVLLCSQKSTGKTYAIKVIKKHEDSKSTESQILRSIRHPFIVALHYAFQGTERLFLVMEYVNGGELYFHVSNFGRFSEERVRFYGAEILLAVQCLHGKGVIYRDMKLENILLDKDGHVKITDFGLSKQEDDDDDSDTSVVGTLEYLAPEVIIGLKNSAAVDWWAYGVVLFEMLCGFHPFYSEDREEIRDNILKAKIEYPNHVSANARDLIGRLLERSPKKRLGTGGGQEVQGHPFFASVDFVKLFNKQIEPPFKPELVRAVSI</sequence>
<dbReference type="Gene3D" id="3.30.200.20">
    <property type="entry name" value="Phosphorylase Kinase, domain 1"/>
    <property type="match status" value="1"/>
</dbReference>
<evidence type="ECO:0000256" key="7">
    <source>
        <dbReference type="ARBA" id="ARBA00022840"/>
    </source>
</evidence>
<dbReference type="AlphaFoldDB" id="A0A4P9WLE9"/>
<evidence type="ECO:0000259" key="12">
    <source>
        <dbReference type="PROSITE" id="PS50011"/>
    </source>
</evidence>
<evidence type="ECO:0000256" key="8">
    <source>
        <dbReference type="PROSITE-ProRule" id="PRU10141"/>
    </source>
</evidence>
<evidence type="ECO:0000256" key="2">
    <source>
        <dbReference type="ARBA" id="ARBA00022527"/>
    </source>
</evidence>
<evidence type="ECO:0000259" key="11">
    <source>
        <dbReference type="PROSITE" id="PS50003"/>
    </source>
</evidence>
<dbReference type="InterPro" id="IPR011009">
    <property type="entry name" value="Kinase-like_dom_sf"/>
</dbReference>
<feature type="domain" description="Protein kinase" evidence="12">
    <location>
        <begin position="79"/>
        <end position="327"/>
    </location>
</feature>
<evidence type="ECO:0000256" key="3">
    <source>
        <dbReference type="ARBA" id="ARBA00022553"/>
    </source>
</evidence>
<comment type="similarity">
    <text evidence="1">Belongs to the protein kinase superfamily. AGC Ser/Thr protein kinase family. RAC subfamily.</text>
</comment>
<dbReference type="InterPro" id="IPR000961">
    <property type="entry name" value="AGC-kinase_C"/>
</dbReference>